<keyword evidence="8" id="KW-1185">Reference proteome</keyword>
<keyword evidence="4 6" id="KW-1133">Transmembrane helix</keyword>
<dbReference type="InterPro" id="IPR044878">
    <property type="entry name" value="UbiA_sf"/>
</dbReference>
<dbReference type="InterPro" id="IPR050475">
    <property type="entry name" value="Prenyltransferase_related"/>
</dbReference>
<evidence type="ECO:0000313" key="8">
    <source>
        <dbReference type="Proteomes" id="UP001300692"/>
    </source>
</evidence>
<feature type="transmembrane region" description="Helical" evidence="6">
    <location>
        <begin position="271"/>
        <end position="288"/>
    </location>
</feature>
<feature type="transmembrane region" description="Helical" evidence="6">
    <location>
        <begin position="215"/>
        <end position="233"/>
    </location>
</feature>
<protein>
    <submittedName>
        <fullName evidence="7">Geranylgeranylglycerol-phosphate geranylgeranyltransferase</fullName>
    </submittedName>
</protein>
<dbReference type="EMBL" id="JAOYOD010000001">
    <property type="protein sequence ID" value="MCV9388614.1"/>
    <property type="molecule type" value="Genomic_DNA"/>
</dbReference>
<evidence type="ECO:0000256" key="2">
    <source>
        <dbReference type="ARBA" id="ARBA00022475"/>
    </source>
</evidence>
<comment type="caution">
    <text evidence="7">The sequence shown here is derived from an EMBL/GenBank/DDBJ whole genome shotgun (WGS) entry which is preliminary data.</text>
</comment>
<keyword evidence="3 6" id="KW-0812">Transmembrane</keyword>
<dbReference type="PANTHER" id="PTHR42723:SF1">
    <property type="entry name" value="CHLOROPHYLL SYNTHASE, CHLOROPLASTIC"/>
    <property type="match status" value="1"/>
</dbReference>
<evidence type="ECO:0000313" key="7">
    <source>
        <dbReference type="EMBL" id="MCV9388614.1"/>
    </source>
</evidence>
<keyword evidence="2" id="KW-1003">Cell membrane</keyword>
<dbReference type="Proteomes" id="UP001300692">
    <property type="component" value="Unassembled WGS sequence"/>
</dbReference>
<dbReference type="PANTHER" id="PTHR42723">
    <property type="entry name" value="CHLOROPHYLL SYNTHASE"/>
    <property type="match status" value="1"/>
</dbReference>
<feature type="transmembrane region" description="Helical" evidence="6">
    <location>
        <begin position="50"/>
        <end position="69"/>
    </location>
</feature>
<feature type="transmembrane region" description="Helical" evidence="6">
    <location>
        <begin position="102"/>
        <end position="134"/>
    </location>
</feature>
<dbReference type="CDD" id="cd13961">
    <property type="entry name" value="PT_UbiA_DGGGPS"/>
    <property type="match status" value="1"/>
</dbReference>
<reference evidence="7 8" key="1">
    <citation type="submission" date="2022-10" db="EMBL/GenBank/DDBJ databases">
        <title>Comparative genomics and taxonomic characterization of three novel marine species of genus Reichenbachiella exhibiting antioxidant and polysaccharide degradation activities.</title>
        <authorList>
            <person name="Muhammad N."/>
            <person name="Lee Y.-J."/>
            <person name="Ko J."/>
            <person name="Kim S.-G."/>
        </authorList>
    </citation>
    <scope>NUCLEOTIDE SEQUENCE [LARGE SCALE GENOMIC DNA]</scope>
    <source>
        <strain evidence="7 8">ABR2-5</strain>
    </source>
</reference>
<name>A0ABT3CYI1_9BACT</name>
<dbReference type="RefSeq" id="WP_264139496.1">
    <property type="nucleotide sequence ID" value="NZ_JAOYOD010000001.1"/>
</dbReference>
<evidence type="ECO:0000256" key="4">
    <source>
        <dbReference type="ARBA" id="ARBA00022989"/>
    </source>
</evidence>
<evidence type="ECO:0000256" key="6">
    <source>
        <dbReference type="SAM" id="Phobius"/>
    </source>
</evidence>
<proteinExistence type="predicted"/>
<comment type="subcellular location">
    <subcellularLocation>
        <location evidence="1">Membrane</location>
        <topology evidence="1">Multi-pass membrane protein</topology>
    </subcellularLocation>
</comment>
<dbReference type="Gene3D" id="1.10.357.140">
    <property type="entry name" value="UbiA prenyltransferase"/>
    <property type="match status" value="1"/>
</dbReference>
<dbReference type="Gene3D" id="1.20.120.1780">
    <property type="entry name" value="UbiA prenyltransferase"/>
    <property type="match status" value="1"/>
</dbReference>
<organism evidence="7 8">
    <name type="scientific">Reichenbachiella ulvae</name>
    <dbReference type="NCBI Taxonomy" id="2980104"/>
    <lineage>
        <taxon>Bacteria</taxon>
        <taxon>Pseudomonadati</taxon>
        <taxon>Bacteroidota</taxon>
        <taxon>Cytophagia</taxon>
        <taxon>Cytophagales</taxon>
        <taxon>Reichenbachiellaceae</taxon>
        <taxon>Reichenbachiella</taxon>
    </lineage>
</organism>
<dbReference type="Pfam" id="PF01040">
    <property type="entry name" value="UbiA"/>
    <property type="match status" value="1"/>
</dbReference>
<keyword evidence="5 6" id="KW-0472">Membrane</keyword>
<evidence type="ECO:0000256" key="3">
    <source>
        <dbReference type="ARBA" id="ARBA00022692"/>
    </source>
</evidence>
<feature type="transmembrane region" description="Helical" evidence="6">
    <location>
        <begin position="240"/>
        <end position="259"/>
    </location>
</feature>
<gene>
    <name evidence="7" type="ORF">N7U62_18150</name>
</gene>
<feature type="transmembrane region" description="Helical" evidence="6">
    <location>
        <begin position="21"/>
        <end position="38"/>
    </location>
</feature>
<accession>A0ABT3CYI1</accession>
<feature type="transmembrane region" description="Helical" evidence="6">
    <location>
        <begin position="168"/>
        <end position="187"/>
    </location>
</feature>
<sequence length="290" mass="33259">MEGKSYFRLLKEALKLSRVNNLIIIFFTQYAATIFILNNDKPVSDVLLDPRLFALVLGTMIIAASGYYINDYYDIKIDLINKPDKVIVGRNIRRRPVMFAHVAMNLIGVLLGAWVSLYLGVINLICAVLLWWYSNQLKKLPFIGNLVVALMTSTTLLVLSLYFGSLNLLLFVYAFFAFGITLIREIIKDIEDMEGDASFGGVTLPIALGTRKTKWILYGLNLLFFISLGYFLFRLHHFEMNVYFGLMMIPYAHFIWKLIHADTKIAFTRLSNYSKWLIVAGIFSMVILEF</sequence>
<dbReference type="InterPro" id="IPR000537">
    <property type="entry name" value="UbiA_prenyltransferase"/>
</dbReference>
<evidence type="ECO:0000256" key="5">
    <source>
        <dbReference type="ARBA" id="ARBA00023136"/>
    </source>
</evidence>
<evidence type="ECO:0000256" key="1">
    <source>
        <dbReference type="ARBA" id="ARBA00004141"/>
    </source>
</evidence>